<keyword evidence="1" id="KW-1133">Transmembrane helix</keyword>
<dbReference type="EMBL" id="FXZI01000004">
    <property type="protein sequence ID" value="SMX86104.1"/>
    <property type="molecule type" value="Genomic_DNA"/>
</dbReference>
<name>A0A2H1JFF6_BREAU</name>
<dbReference type="AlphaFoldDB" id="A0A2H1JFF6"/>
<reference evidence="2 3" key="1">
    <citation type="submission" date="2017-03" db="EMBL/GenBank/DDBJ databases">
        <authorList>
            <person name="Afonso C.L."/>
            <person name="Miller P.J."/>
            <person name="Scott M.A."/>
            <person name="Spackman E."/>
            <person name="Goraichik I."/>
            <person name="Dimitrov K.M."/>
            <person name="Suarez D.L."/>
            <person name="Swayne D.E."/>
        </authorList>
    </citation>
    <scope>NUCLEOTIDE SEQUENCE [LARGE SCALE GENOMIC DNA]</scope>
    <source>
        <strain evidence="3">8(6)</strain>
    </source>
</reference>
<feature type="transmembrane region" description="Helical" evidence="1">
    <location>
        <begin position="50"/>
        <end position="74"/>
    </location>
</feature>
<proteinExistence type="predicted"/>
<feature type="transmembrane region" description="Helical" evidence="1">
    <location>
        <begin position="21"/>
        <end position="38"/>
    </location>
</feature>
<evidence type="ECO:0000313" key="2">
    <source>
        <dbReference type="EMBL" id="SMX86104.1"/>
    </source>
</evidence>
<keyword evidence="1" id="KW-0472">Membrane</keyword>
<protein>
    <submittedName>
        <fullName evidence="2">Uncharacterized protein</fullName>
    </submittedName>
</protein>
<dbReference type="InterPro" id="IPR013879">
    <property type="entry name" value="DUF1761"/>
</dbReference>
<dbReference type="Pfam" id="PF08570">
    <property type="entry name" value="DUF1761"/>
    <property type="match status" value="1"/>
</dbReference>
<evidence type="ECO:0000313" key="3">
    <source>
        <dbReference type="Proteomes" id="UP000234300"/>
    </source>
</evidence>
<sequence length="76" mass="7551">MVAIALGMIHSALESSTLGDALVIGVIVGLGVAAAVSVNNALTPHTPHPFVFGAVTGGYHFVGIVIVSAIVELVST</sequence>
<dbReference type="Proteomes" id="UP000234300">
    <property type="component" value="Unassembled WGS sequence"/>
</dbReference>
<evidence type="ECO:0000256" key="1">
    <source>
        <dbReference type="SAM" id="Phobius"/>
    </source>
</evidence>
<keyword evidence="1" id="KW-0812">Transmembrane</keyword>
<organism evidence="2 3">
    <name type="scientific">Brevibacterium aurantiacum</name>
    <dbReference type="NCBI Taxonomy" id="273384"/>
    <lineage>
        <taxon>Bacteria</taxon>
        <taxon>Bacillati</taxon>
        <taxon>Actinomycetota</taxon>
        <taxon>Actinomycetes</taxon>
        <taxon>Micrococcales</taxon>
        <taxon>Brevibacteriaceae</taxon>
        <taxon>Brevibacterium</taxon>
    </lineage>
</organism>
<gene>
    <name evidence="2" type="ORF">BAURA86_01634</name>
</gene>
<accession>A0A2H1JFF6</accession>